<evidence type="ECO:0000313" key="3">
    <source>
        <dbReference type="Proteomes" id="UP001190925"/>
    </source>
</evidence>
<gene>
    <name evidence="2" type="primary">rpiB</name>
    <name evidence="2" type="ORF">G6CMJM_00269</name>
</gene>
<name>A0ABY0FKD5_9BACT</name>
<dbReference type="Pfam" id="PF02502">
    <property type="entry name" value="LacAB_rpiB"/>
    <property type="match status" value="1"/>
</dbReference>
<dbReference type="GO" id="GO:0004751">
    <property type="term" value="F:ribose-5-phosphate isomerase activity"/>
    <property type="evidence" value="ECO:0007669"/>
    <property type="project" value="UniProtKB-EC"/>
</dbReference>
<dbReference type="PANTHER" id="PTHR30345">
    <property type="entry name" value="RIBOSE-5-PHOSPHATE ISOMERASE B"/>
    <property type="match status" value="1"/>
</dbReference>
<dbReference type="PIRSF" id="PIRSF005384">
    <property type="entry name" value="RpiB_LacA_B"/>
    <property type="match status" value="1"/>
</dbReference>
<keyword evidence="2" id="KW-0413">Isomerase</keyword>
<reference evidence="2 3" key="1">
    <citation type="journal article" date="2018" name="bioRxiv">
        <title>Evidence of independent acquisition and adaption of ultra-small bacteria to human hosts across the highly diverse yet reduced genomes of the phylum Saccharibacteria.</title>
        <authorList>
            <person name="McLean J.S."/>
            <person name="Bor B."/>
            <person name="To T.T."/>
            <person name="Liu Q."/>
            <person name="Kearns K.A."/>
            <person name="Solden L.M."/>
            <person name="Wrighton K.C."/>
            <person name="He X."/>
            <person name="Shi W."/>
        </authorList>
    </citation>
    <scope>NUCLEOTIDE SEQUENCE [LARGE SCALE GENOMIC DNA]</scope>
    <source>
        <strain evidence="2 3">TM7_CMJM_G6_1_HOT_870</strain>
    </source>
</reference>
<proteinExistence type="inferred from homology"/>
<dbReference type="InterPro" id="IPR003500">
    <property type="entry name" value="RpiB_LacA_LacB"/>
</dbReference>
<reference evidence="2 3" key="2">
    <citation type="journal article" date="2020" name="Cell Rep.">
        <title>Acquisition and Adaptation of Ultra-small Parasitic Reduced Genome Bacteria to Mammalian Hosts.</title>
        <authorList>
            <person name="McLean J.S."/>
            <person name="Bor B."/>
            <person name="Kerns K.A."/>
            <person name="Liu Q."/>
            <person name="To T.T."/>
            <person name="Solden L."/>
            <person name="Hendrickson E.L."/>
            <person name="Wrighton K."/>
            <person name="Shi W."/>
            <person name="He X."/>
        </authorList>
    </citation>
    <scope>NUCLEOTIDE SEQUENCE [LARGE SCALE GENOMIC DNA]</scope>
    <source>
        <strain evidence="2 3">TM7_CMJM_G6_1_HOT_870</strain>
    </source>
</reference>
<dbReference type="RefSeq" id="WP_129718685.1">
    <property type="nucleotide sequence ID" value="NZ_PRLK01000003.1"/>
</dbReference>
<dbReference type="EMBL" id="PRLK01000003">
    <property type="protein sequence ID" value="RYC72773.1"/>
    <property type="molecule type" value="Genomic_DNA"/>
</dbReference>
<dbReference type="EC" id="5.3.1.6" evidence="2"/>
<dbReference type="NCBIfam" id="TIGR00689">
    <property type="entry name" value="rpiB_lacA_lacB"/>
    <property type="match status" value="1"/>
</dbReference>
<comment type="similarity">
    <text evidence="1">Belongs to the LacAB/RpiB family.</text>
</comment>
<dbReference type="InterPro" id="IPR036569">
    <property type="entry name" value="RpiB_LacA_LacB_sf"/>
</dbReference>
<keyword evidence="3" id="KW-1185">Reference proteome</keyword>
<organism evidence="2 3">
    <name type="scientific">Candidatus Nanogingivalis gingivitcus</name>
    <dbReference type="NCBI Taxonomy" id="2171992"/>
    <lineage>
        <taxon>Bacteria</taxon>
        <taxon>Candidatus Saccharimonadota</taxon>
        <taxon>Candidatus Nanosyncoccalia</taxon>
        <taxon>Candidatus Nanogingivales</taxon>
        <taxon>Candidatus Nanogingivalaceae</taxon>
        <taxon>Candidatus Nanogingivalis</taxon>
    </lineage>
</organism>
<evidence type="ECO:0000256" key="1">
    <source>
        <dbReference type="ARBA" id="ARBA00008754"/>
    </source>
</evidence>
<protein>
    <submittedName>
        <fullName evidence="2">Ribose-5-phosphate isomerase B</fullName>
        <ecNumber evidence="2">5.3.1.6</ecNumber>
    </submittedName>
</protein>
<dbReference type="PANTHER" id="PTHR30345:SF0">
    <property type="entry name" value="DNA DAMAGE-REPAIR_TOLERATION PROTEIN DRT102"/>
    <property type="match status" value="1"/>
</dbReference>
<accession>A0ABY0FKD5</accession>
<sequence>MKIYIGSDHRGFYLKDKVEEYLKGRGYDVENIGPDNYNPEDDFPEFAQKATVKIKTSDDQDPRAILMCGGAQGMGMAANRFKGIRASVVWDTEEAKWTRNDNDSNVLCLPARIFDKPEAKLDLYNVLDTWLETPFSGATRFIRRNKQIDEV</sequence>
<comment type="caution">
    <text evidence="2">The sequence shown here is derived from an EMBL/GenBank/DDBJ whole genome shotgun (WGS) entry which is preliminary data.</text>
</comment>
<dbReference type="Proteomes" id="UP001190925">
    <property type="component" value="Unassembled WGS sequence"/>
</dbReference>
<evidence type="ECO:0000313" key="2">
    <source>
        <dbReference type="EMBL" id="RYC72773.1"/>
    </source>
</evidence>
<dbReference type="Gene3D" id="3.40.1400.10">
    <property type="entry name" value="Sugar-phosphate isomerase, RpiB/LacA/LacB"/>
    <property type="match status" value="1"/>
</dbReference>
<dbReference type="SUPFAM" id="SSF89623">
    <property type="entry name" value="Ribose/Galactose isomerase RpiB/AlsB"/>
    <property type="match status" value="1"/>
</dbReference>